<proteinExistence type="predicted"/>
<dbReference type="CDD" id="cd04762">
    <property type="entry name" value="HTH_MerR-trunc"/>
    <property type="match status" value="1"/>
</dbReference>
<dbReference type="InterPro" id="IPR010093">
    <property type="entry name" value="SinI_DNA-bd"/>
</dbReference>
<dbReference type="NCBIfam" id="NF033518">
    <property type="entry name" value="transpos_IS607"/>
    <property type="match status" value="1"/>
</dbReference>
<dbReference type="SMART" id="SM00857">
    <property type="entry name" value="Resolvase"/>
    <property type="match status" value="1"/>
</dbReference>
<dbReference type="InterPro" id="IPR048046">
    <property type="entry name" value="Transpos_IS607"/>
</dbReference>
<dbReference type="PROSITE" id="PS00397">
    <property type="entry name" value="RECOMBINASES_1"/>
    <property type="match status" value="1"/>
</dbReference>
<evidence type="ECO:0000313" key="6">
    <source>
        <dbReference type="Proteomes" id="UP000001495"/>
    </source>
</evidence>
<protein>
    <submittedName>
        <fullName evidence="5">DNA binding domain protein, excisionase family</fullName>
    </submittedName>
</protein>
<dbReference type="CDD" id="cd03769">
    <property type="entry name" value="SR_IS607_transposase_like"/>
    <property type="match status" value="1"/>
</dbReference>
<dbReference type="GO" id="GO:0000150">
    <property type="term" value="F:DNA strand exchange activity"/>
    <property type="evidence" value="ECO:0007669"/>
    <property type="project" value="InterPro"/>
</dbReference>
<dbReference type="SUPFAM" id="SSF46955">
    <property type="entry name" value="Putative DNA-binding domain"/>
    <property type="match status" value="1"/>
</dbReference>
<dbReference type="InterPro" id="IPR036162">
    <property type="entry name" value="Resolvase-like_N_sf"/>
</dbReference>
<dbReference type="PROSITE" id="PS51736">
    <property type="entry name" value="RECOMBINASES_3"/>
    <property type="match status" value="1"/>
</dbReference>
<dbReference type="HOGENOM" id="CLU_082093_0_1_2"/>
<dbReference type="Gene3D" id="1.10.1660.10">
    <property type="match status" value="1"/>
</dbReference>
<keyword evidence="1" id="KW-0229">DNA integration</keyword>
<dbReference type="FunFam" id="3.40.50.1390:FF:000002">
    <property type="entry name" value="ORF1 in transposon ISC1904"/>
    <property type="match status" value="1"/>
</dbReference>
<dbReference type="GO" id="GO:0003677">
    <property type="term" value="F:DNA binding"/>
    <property type="evidence" value="ECO:0007669"/>
    <property type="project" value="UniProtKB-KW"/>
</dbReference>
<gene>
    <name evidence="5" type="ordered locus">Mefer_0449</name>
</gene>
<keyword evidence="2" id="KW-0238">DNA-binding</keyword>
<feature type="domain" description="Resolvase/invertase-type recombinase catalytic" evidence="4">
    <location>
        <begin position="62"/>
        <end position="212"/>
    </location>
</feature>
<dbReference type="InterPro" id="IPR006118">
    <property type="entry name" value="Recombinase_CS"/>
</dbReference>
<dbReference type="eggNOG" id="arCOG03164">
    <property type="taxonomic scope" value="Archaea"/>
</dbReference>
<accession>C7P6U3</accession>
<dbReference type="EMBL" id="CP001696">
    <property type="protein sequence ID" value="ACV24275.1"/>
    <property type="molecule type" value="Genomic_DNA"/>
</dbReference>
<dbReference type="InterPro" id="IPR006119">
    <property type="entry name" value="Resolv_N"/>
</dbReference>
<organism evidence="5 6">
    <name type="scientific">Methanocaldococcus fervens (strain DSM 4213 / JCM 15782 / AG86)</name>
    <name type="common">Methanococcus fervens</name>
    <dbReference type="NCBI Taxonomy" id="573064"/>
    <lineage>
        <taxon>Archaea</taxon>
        <taxon>Methanobacteriati</taxon>
        <taxon>Methanobacteriota</taxon>
        <taxon>Methanomada group</taxon>
        <taxon>Methanococci</taxon>
        <taxon>Methanococcales</taxon>
        <taxon>Methanocaldococcaceae</taxon>
        <taxon>Methanocaldococcus</taxon>
    </lineage>
</organism>
<dbReference type="InterPro" id="IPR041657">
    <property type="entry name" value="HTH_17"/>
</dbReference>
<evidence type="ECO:0000256" key="3">
    <source>
        <dbReference type="ARBA" id="ARBA00023172"/>
    </source>
</evidence>
<dbReference type="Gene3D" id="1.10.287.2170">
    <property type="match status" value="1"/>
</dbReference>
<dbReference type="Pfam" id="PF00239">
    <property type="entry name" value="Resolvase"/>
    <property type="match status" value="1"/>
</dbReference>
<dbReference type="GO" id="GO:0015074">
    <property type="term" value="P:DNA integration"/>
    <property type="evidence" value="ECO:0007669"/>
    <property type="project" value="UniProtKB-KW"/>
</dbReference>
<dbReference type="SUPFAM" id="SSF53041">
    <property type="entry name" value="Resolvase-like"/>
    <property type="match status" value="1"/>
</dbReference>
<keyword evidence="3" id="KW-0233">DNA recombination</keyword>
<dbReference type="InterPro" id="IPR041718">
    <property type="entry name" value="IS607_transposase-like"/>
</dbReference>
<evidence type="ECO:0000259" key="4">
    <source>
        <dbReference type="PROSITE" id="PS51736"/>
    </source>
</evidence>
<dbReference type="Gene3D" id="3.40.50.1390">
    <property type="entry name" value="Resolvase, N-terminal catalytic domain"/>
    <property type="match status" value="1"/>
</dbReference>
<evidence type="ECO:0000313" key="5">
    <source>
        <dbReference type="EMBL" id="ACV24275.1"/>
    </source>
</evidence>
<dbReference type="NCBIfam" id="TIGR01764">
    <property type="entry name" value="excise"/>
    <property type="match status" value="1"/>
</dbReference>
<sequence length="212" mass="24824">MVMERHYTLKEASKILGVSIKTLQRWDKAGKIKCIRTLGGKRRVPESEIKRILGIKDKEQRKIIGYARVSSNTQKNDLERQILLIKSYAEENGCNIQILKDIGSGLNEKRKNYKKLLKMVMNREVEKVIIAYPDRLTRFGFETLKEFFKSYGTEIVIINKRYKTPQEELIKDLITIVSHFAGKLYGMRSHKYKNLTKTVKEIVREDNAKEKE</sequence>
<reference evidence="5" key="1">
    <citation type="submission" date="2009-08" db="EMBL/GenBank/DDBJ databases">
        <title>Complete sequence of chromosome of Methanocaldococcus fervens AG86.</title>
        <authorList>
            <consortium name="US DOE Joint Genome Institute"/>
            <person name="Lucas S."/>
            <person name="Copeland A."/>
            <person name="Lapidus A."/>
            <person name="Glavina del Rio T."/>
            <person name="Tice H."/>
            <person name="Bruce D."/>
            <person name="Goodwin L."/>
            <person name="Pitluck S."/>
            <person name="Chertkov O."/>
            <person name="Detter J.C."/>
            <person name="Han C."/>
            <person name="Tapia R."/>
            <person name="Larimer F."/>
            <person name="Land M."/>
            <person name="Hauser L."/>
            <person name="Kyrpides N."/>
            <person name="Ovchinnikova G."/>
            <person name="Lupa-Sieprawska M."/>
            <person name="Whitman W.B."/>
        </authorList>
    </citation>
    <scope>NUCLEOTIDE SEQUENCE [LARGE SCALE GENOMIC DNA]</scope>
    <source>
        <strain evidence="5">AG86</strain>
    </source>
</reference>
<dbReference type="Pfam" id="PF12728">
    <property type="entry name" value="HTH_17"/>
    <property type="match status" value="1"/>
</dbReference>
<dbReference type="STRING" id="573064.Mefer_0449"/>
<name>C7P6U3_METFA</name>
<dbReference type="InterPro" id="IPR051491">
    <property type="entry name" value="Recombinase/Transposase-rel"/>
</dbReference>
<dbReference type="InterPro" id="IPR009061">
    <property type="entry name" value="DNA-bd_dom_put_sf"/>
</dbReference>
<evidence type="ECO:0000256" key="1">
    <source>
        <dbReference type="ARBA" id="ARBA00022908"/>
    </source>
</evidence>
<dbReference type="Proteomes" id="UP000001495">
    <property type="component" value="Chromosome"/>
</dbReference>
<evidence type="ECO:0000256" key="2">
    <source>
        <dbReference type="ARBA" id="ARBA00023125"/>
    </source>
</evidence>
<dbReference type="AlphaFoldDB" id="C7P6U3"/>
<dbReference type="KEGG" id="mfe:Mefer_0449"/>
<dbReference type="PANTHER" id="PTHR36172:SF1">
    <property type="entry name" value="RESOLVASE-RELATED"/>
    <property type="match status" value="1"/>
</dbReference>
<dbReference type="PANTHER" id="PTHR36172">
    <property type="match status" value="1"/>
</dbReference>
<keyword evidence="6" id="KW-1185">Reference proteome</keyword>